<reference evidence="2 3" key="1">
    <citation type="journal article" date="2016" name="Mol. Biol. Evol.">
        <title>Comparative Genomics of Early-Diverging Mushroom-Forming Fungi Provides Insights into the Origins of Lignocellulose Decay Capabilities.</title>
        <authorList>
            <person name="Nagy L.G."/>
            <person name="Riley R."/>
            <person name="Tritt A."/>
            <person name="Adam C."/>
            <person name="Daum C."/>
            <person name="Floudas D."/>
            <person name="Sun H."/>
            <person name="Yadav J.S."/>
            <person name="Pangilinan J."/>
            <person name="Larsson K.H."/>
            <person name="Matsuura K."/>
            <person name="Barry K."/>
            <person name="Labutti K."/>
            <person name="Kuo R."/>
            <person name="Ohm R.A."/>
            <person name="Bhattacharya S.S."/>
            <person name="Shirouzu T."/>
            <person name="Yoshinaga Y."/>
            <person name="Martin F.M."/>
            <person name="Grigoriev I.V."/>
            <person name="Hibbett D.S."/>
        </authorList>
    </citation>
    <scope>NUCLEOTIDE SEQUENCE [LARGE SCALE GENOMIC DNA]</scope>
    <source>
        <strain evidence="2 3">TUFC12733</strain>
    </source>
</reference>
<accession>A0A167PZC0</accession>
<organism evidence="2 3">
    <name type="scientific">Calocera viscosa (strain TUFC12733)</name>
    <dbReference type="NCBI Taxonomy" id="1330018"/>
    <lineage>
        <taxon>Eukaryota</taxon>
        <taxon>Fungi</taxon>
        <taxon>Dikarya</taxon>
        <taxon>Basidiomycota</taxon>
        <taxon>Agaricomycotina</taxon>
        <taxon>Dacrymycetes</taxon>
        <taxon>Dacrymycetales</taxon>
        <taxon>Dacrymycetaceae</taxon>
        <taxon>Calocera</taxon>
    </lineage>
</organism>
<dbReference type="EMBL" id="KV417272">
    <property type="protein sequence ID" value="KZO99278.1"/>
    <property type="molecule type" value="Genomic_DNA"/>
</dbReference>
<dbReference type="AlphaFoldDB" id="A0A167PZC0"/>
<feature type="chain" id="PRO_5007891359" description="Secreted protein" evidence="1">
    <location>
        <begin position="23"/>
        <end position="144"/>
    </location>
</feature>
<dbReference type="OrthoDB" id="3352330at2759"/>
<evidence type="ECO:0000256" key="1">
    <source>
        <dbReference type="SAM" id="SignalP"/>
    </source>
</evidence>
<proteinExistence type="predicted"/>
<keyword evidence="1" id="KW-0732">Signal</keyword>
<sequence length="144" mass="15160">MPLPVLSLVVALVVLYLSACLASPVAPKCFDCPPISKHGADNSFQEAHHGGLICFYSGMTAACSYDAVTGDGTRDNPSDCYPTALPVHCTPEHDQGASQPKQPVKAGSIMGVMKGKMGNRLTEQQREEKARILADLLAGGQYGA</sequence>
<evidence type="ECO:0008006" key="4">
    <source>
        <dbReference type="Google" id="ProtNLM"/>
    </source>
</evidence>
<evidence type="ECO:0000313" key="3">
    <source>
        <dbReference type="Proteomes" id="UP000076738"/>
    </source>
</evidence>
<feature type="signal peptide" evidence="1">
    <location>
        <begin position="1"/>
        <end position="22"/>
    </location>
</feature>
<protein>
    <recommendedName>
        <fullName evidence="4">Secreted protein</fullName>
    </recommendedName>
</protein>
<keyword evidence="3" id="KW-1185">Reference proteome</keyword>
<dbReference type="Proteomes" id="UP000076738">
    <property type="component" value="Unassembled WGS sequence"/>
</dbReference>
<gene>
    <name evidence="2" type="ORF">CALVIDRAFT_534255</name>
</gene>
<evidence type="ECO:0000313" key="2">
    <source>
        <dbReference type="EMBL" id="KZO99278.1"/>
    </source>
</evidence>
<name>A0A167PZC0_CALVF</name>